<dbReference type="SMART" id="SM00895">
    <property type="entry name" value="FCD"/>
    <property type="match status" value="1"/>
</dbReference>
<name>A0A2H1IDR7_9MICO</name>
<feature type="region of interest" description="Disordered" evidence="4">
    <location>
        <begin position="238"/>
        <end position="261"/>
    </location>
</feature>
<keyword evidence="1" id="KW-0805">Transcription regulation</keyword>
<accession>A0A2H1IDR7</accession>
<keyword evidence="2 6" id="KW-0238">DNA-binding</keyword>
<dbReference type="InterPro" id="IPR011711">
    <property type="entry name" value="GntR_C"/>
</dbReference>
<evidence type="ECO:0000259" key="5">
    <source>
        <dbReference type="PROSITE" id="PS50949"/>
    </source>
</evidence>
<feature type="compositionally biased region" description="Basic and acidic residues" evidence="4">
    <location>
        <begin position="251"/>
        <end position="261"/>
    </location>
</feature>
<dbReference type="Gene3D" id="1.20.120.530">
    <property type="entry name" value="GntR ligand-binding domain-like"/>
    <property type="match status" value="1"/>
</dbReference>
<keyword evidence="7" id="KW-1185">Reference proteome</keyword>
<dbReference type="EMBL" id="FXYX01000003">
    <property type="protein sequence ID" value="SMX73361.1"/>
    <property type="molecule type" value="Genomic_DNA"/>
</dbReference>
<proteinExistence type="predicted"/>
<evidence type="ECO:0000256" key="2">
    <source>
        <dbReference type="ARBA" id="ARBA00023125"/>
    </source>
</evidence>
<dbReference type="PANTHER" id="PTHR43537">
    <property type="entry name" value="TRANSCRIPTIONAL REGULATOR, GNTR FAMILY"/>
    <property type="match status" value="1"/>
</dbReference>
<evidence type="ECO:0000256" key="3">
    <source>
        <dbReference type="ARBA" id="ARBA00023163"/>
    </source>
</evidence>
<evidence type="ECO:0000313" key="6">
    <source>
        <dbReference type="EMBL" id="SMX73361.1"/>
    </source>
</evidence>
<organism evidence="6 7">
    <name type="scientific">Brevibacterium iodinum ATCC 49514</name>
    <dbReference type="NCBI Taxonomy" id="1255616"/>
    <lineage>
        <taxon>Bacteria</taxon>
        <taxon>Bacillati</taxon>
        <taxon>Actinomycetota</taxon>
        <taxon>Actinomycetes</taxon>
        <taxon>Micrococcales</taxon>
        <taxon>Brevibacteriaceae</taxon>
        <taxon>Brevibacterium</taxon>
    </lineage>
</organism>
<feature type="domain" description="HTH gntR-type" evidence="5">
    <location>
        <begin position="22"/>
        <end position="89"/>
    </location>
</feature>
<dbReference type="PROSITE" id="PS50949">
    <property type="entry name" value="HTH_GNTR"/>
    <property type="match status" value="1"/>
</dbReference>
<dbReference type="InterPro" id="IPR000524">
    <property type="entry name" value="Tscrpt_reg_HTH_GntR"/>
</dbReference>
<evidence type="ECO:0000313" key="7">
    <source>
        <dbReference type="Proteomes" id="UP000234382"/>
    </source>
</evidence>
<evidence type="ECO:0000256" key="1">
    <source>
        <dbReference type="ARBA" id="ARBA00023015"/>
    </source>
</evidence>
<reference evidence="7" key="1">
    <citation type="submission" date="2017-03" db="EMBL/GenBank/DDBJ databases">
        <authorList>
            <person name="Monnet C."/>
        </authorList>
    </citation>
    <scope>NUCLEOTIDE SEQUENCE [LARGE SCALE GENOMIC DNA]</scope>
    <source>
        <strain evidence="7">ATCC 49514</strain>
    </source>
</reference>
<protein>
    <submittedName>
        <fullName evidence="6">DNA-binding transcriptional regulator, GntR family</fullName>
    </submittedName>
</protein>
<dbReference type="Pfam" id="PF00392">
    <property type="entry name" value="GntR"/>
    <property type="match status" value="1"/>
</dbReference>
<gene>
    <name evidence="6" type="ORF">BI49514_00861</name>
</gene>
<dbReference type="SUPFAM" id="SSF46785">
    <property type="entry name" value="Winged helix' DNA-binding domain"/>
    <property type="match status" value="1"/>
</dbReference>
<dbReference type="InterPro" id="IPR008920">
    <property type="entry name" value="TF_FadR/GntR_C"/>
</dbReference>
<dbReference type="Gene3D" id="1.10.10.10">
    <property type="entry name" value="Winged helix-like DNA-binding domain superfamily/Winged helix DNA-binding domain"/>
    <property type="match status" value="1"/>
</dbReference>
<dbReference type="InterPro" id="IPR036390">
    <property type="entry name" value="WH_DNA-bd_sf"/>
</dbReference>
<dbReference type="PANTHER" id="PTHR43537:SF5">
    <property type="entry name" value="UXU OPERON TRANSCRIPTIONAL REGULATOR"/>
    <property type="match status" value="1"/>
</dbReference>
<keyword evidence="3" id="KW-0804">Transcription</keyword>
<dbReference type="InterPro" id="IPR036388">
    <property type="entry name" value="WH-like_DNA-bd_sf"/>
</dbReference>
<dbReference type="SMART" id="SM00345">
    <property type="entry name" value="HTH_GNTR"/>
    <property type="match status" value="1"/>
</dbReference>
<sequence length="261" mass="28987">MIVTVTNPPTSELPVLRKVVRASTIDLIVDQIRNAIYSGSLEPGQSINEVRTAELLEVSRPSLREALQRLISEGVMTHAPGRGVHVRRMRTADIDDVYAVREAIESQAVKLIVRQGRSMSRIRQALRELEHAIEENVARTIGDADLNFHHAIVACSGSARLTDLMKVSMVHTRLLSLSDQRGYEVRCDLIDSHRKLAEAVAAGDEPRSLAIVARIMAEAASRLHGPEDGFEAQVVKGHDDETPADDQWLQLRERPNDTMRA</sequence>
<dbReference type="Pfam" id="PF07729">
    <property type="entry name" value="FCD"/>
    <property type="match status" value="1"/>
</dbReference>
<evidence type="ECO:0000256" key="4">
    <source>
        <dbReference type="SAM" id="MobiDB-lite"/>
    </source>
</evidence>
<dbReference type="SUPFAM" id="SSF48008">
    <property type="entry name" value="GntR ligand-binding domain-like"/>
    <property type="match status" value="1"/>
</dbReference>
<dbReference type="Proteomes" id="UP000234382">
    <property type="component" value="Unassembled WGS sequence"/>
</dbReference>
<dbReference type="AlphaFoldDB" id="A0A2H1IDR7"/>
<dbReference type="GO" id="GO:0003677">
    <property type="term" value="F:DNA binding"/>
    <property type="evidence" value="ECO:0007669"/>
    <property type="project" value="UniProtKB-KW"/>
</dbReference>
<dbReference type="GO" id="GO:0003700">
    <property type="term" value="F:DNA-binding transcription factor activity"/>
    <property type="evidence" value="ECO:0007669"/>
    <property type="project" value="InterPro"/>
</dbReference>